<keyword evidence="7 10" id="KW-1133">Transmembrane helix</keyword>
<dbReference type="InterPro" id="IPR006144">
    <property type="entry name" value="Secretion_HlyD_CS"/>
</dbReference>
<dbReference type="PANTHER" id="PTHR30386:SF27">
    <property type="entry name" value="MEMBRANE FUSION PROTEIN (MFP) FAMILY PROTEIN"/>
    <property type="match status" value="1"/>
</dbReference>
<comment type="similarity">
    <text evidence="2">Belongs to the membrane fusion protein (MFP) (TC 8.A.1) family.</text>
</comment>
<keyword evidence="4" id="KW-1003">Cell membrane</keyword>
<evidence type="ECO:0000256" key="1">
    <source>
        <dbReference type="ARBA" id="ARBA00004377"/>
    </source>
</evidence>
<evidence type="ECO:0000256" key="2">
    <source>
        <dbReference type="ARBA" id="ARBA00009477"/>
    </source>
</evidence>
<evidence type="ECO:0000256" key="8">
    <source>
        <dbReference type="ARBA" id="ARBA00023136"/>
    </source>
</evidence>
<evidence type="ECO:0000256" key="3">
    <source>
        <dbReference type="ARBA" id="ARBA00022448"/>
    </source>
</evidence>
<proteinExistence type="inferred from homology"/>
<dbReference type="GO" id="GO:0005886">
    <property type="term" value="C:plasma membrane"/>
    <property type="evidence" value="ECO:0007669"/>
    <property type="project" value="UniProtKB-SubCell"/>
</dbReference>
<dbReference type="KEGG" id="nti:DNFV4_01846"/>
<evidence type="ECO:0000256" key="7">
    <source>
        <dbReference type="ARBA" id="ARBA00022989"/>
    </source>
</evidence>
<protein>
    <submittedName>
        <fullName evidence="13">Leukotoxin secretion protein D</fullName>
    </submittedName>
</protein>
<dbReference type="Pfam" id="PF25988">
    <property type="entry name" value="HH_CyaD"/>
    <property type="match status" value="1"/>
</dbReference>
<feature type="domain" description="AprE-like beta-barrel" evidence="12">
    <location>
        <begin position="361"/>
        <end position="450"/>
    </location>
</feature>
<evidence type="ECO:0000313" key="14">
    <source>
        <dbReference type="Proteomes" id="UP001179121"/>
    </source>
</evidence>
<dbReference type="PANTHER" id="PTHR30386">
    <property type="entry name" value="MEMBRANE FUSION SUBUNIT OF EMRAB-TOLC MULTIDRUG EFFLUX PUMP"/>
    <property type="match status" value="1"/>
</dbReference>
<dbReference type="EMBL" id="OX365700">
    <property type="protein sequence ID" value="CAI4031423.1"/>
    <property type="molecule type" value="Genomic_DNA"/>
</dbReference>
<dbReference type="PROSITE" id="PS00543">
    <property type="entry name" value="HLYD_FAMILY"/>
    <property type="match status" value="1"/>
</dbReference>
<keyword evidence="8 10" id="KW-0472">Membrane</keyword>
<evidence type="ECO:0000256" key="9">
    <source>
        <dbReference type="SAM" id="Coils"/>
    </source>
</evidence>
<keyword evidence="5" id="KW-0997">Cell inner membrane</keyword>
<dbReference type="InterPro" id="IPR058982">
    <property type="entry name" value="Beta-barrel_AprE"/>
</dbReference>
<keyword evidence="14" id="KW-1185">Reference proteome</keyword>
<gene>
    <name evidence="13" type="ORF">DNFV4_01846</name>
</gene>
<feature type="domain" description="CyaD-like alpha-helical hairpin" evidence="11">
    <location>
        <begin position="131"/>
        <end position="320"/>
    </location>
</feature>
<evidence type="ECO:0000259" key="11">
    <source>
        <dbReference type="Pfam" id="PF25988"/>
    </source>
</evidence>
<comment type="subcellular location">
    <subcellularLocation>
        <location evidence="1">Cell inner membrane</location>
        <topology evidence="1">Single-pass membrane protein</topology>
    </subcellularLocation>
</comment>
<evidence type="ECO:0000256" key="5">
    <source>
        <dbReference type="ARBA" id="ARBA00022519"/>
    </source>
</evidence>
<evidence type="ECO:0000313" key="13">
    <source>
        <dbReference type="EMBL" id="CAI4031423.1"/>
    </source>
</evidence>
<dbReference type="NCBIfam" id="TIGR01843">
    <property type="entry name" value="type_I_hlyD"/>
    <property type="match status" value="1"/>
</dbReference>
<keyword evidence="3" id="KW-0813">Transport</keyword>
<name>A0AA86T6X5_9BACT</name>
<feature type="coiled-coil region" evidence="9">
    <location>
        <begin position="248"/>
        <end position="295"/>
    </location>
</feature>
<dbReference type="Pfam" id="PF26002">
    <property type="entry name" value="Beta-barrel_AprE"/>
    <property type="match status" value="1"/>
</dbReference>
<evidence type="ECO:0000256" key="6">
    <source>
        <dbReference type="ARBA" id="ARBA00022692"/>
    </source>
</evidence>
<evidence type="ECO:0000259" key="12">
    <source>
        <dbReference type="Pfam" id="PF26002"/>
    </source>
</evidence>
<accession>A0AA86T6X5</accession>
<reference evidence="13" key="1">
    <citation type="submission" date="2022-10" db="EMBL/GenBank/DDBJ databases">
        <authorList>
            <person name="Koch H."/>
        </authorList>
    </citation>
    <scope>NUCLEOTIDE SEQUENCE</scope>
    <source>
        <strain evidence="13">DNF</strain>
    </source>
</reference>
<dbReference type="Gene3D" id="2.40.50.100">
    <property type="match status" value="1"/>
</dbReference>
<organism evidence="13 14">
    <name type="scientific">Nitrospira tepida</name>
    <dbReference type="NCBI Taxonomy" id="2973512"/>
    <lineage>
        <taxon>Bacteria</taxon>
        <taxon>Pseudomonadati</taxon>
        <taxon>Nitrospirota</taxon>
        <taxon>Nitrospiria</taxon>
        <taxon>Nitrospirales</taxon>
        <taxon>Nitrospiraceae</taxon>
        <taxon>Nitrospira</taxon>
    </lineage>
</organism>
<keyword evidence="6 10" id="KW-0812">Transmembrane</keyword>
<evidence type="ECO:0000256" key="10">
    <source>
        <dbReference type="SAM" id="Phobius"/>
    </source>
</evidence>
<sequence>MVWNRISRHLRVWLAAWRAETESPKRAVHSSRASTRAFGRAVEFLPAVLEIEQTPPSPIGRAIIWTILGVFTAAVAWAWFGWLDIVAVAPGKIIPSGYSKLLQPYETGVVSAIHVQDGQAVREGEVLIELDPTQNRADREQALNEYRAAKTEAARLRALIAGSPILEPPEEAEPAMVALQQQLLRDQLAEYRARVEAAHSLVEQRRAAVDATRENIRRLEATLPIEAERAAAYKRLLDHQYVSKMDYLQFEQQRIDKAQELAQNRQKLIQDRAALAEAEKNARALVSEFQQTKQAELSATETKAASLVQQVVKAGQKAELQTLVSPIDGVVQQLAVHTVGGVVTPAQPLLIVVPQDHPVEVEAQVENKDVGFVQEGQEVEIKIETFPFTIYGTIPGKVLSVSDDAVPLDKEKGGLVYATRVSMDRATMLVEGRPVHLSPGMAVTVEIKTGRRRVMEYLLSPLLKSVKESLRER</sequence>
<evidence type="ECO:0000256" key="4">
    <source>
        <dbReference type="ARBA" id="ARBA00022475"/>
    </source>
</evidence>
<dbReference type="InterPro" id="IPR059040">
    <property type="entry name" value="HH_CyaD-like"/>
</dbReference>
<dbReference type="AlphaFoldDB" id="A0AA86T6X5"/>
<dbReference type="InterPro" id="IPR010129">
    <property type="entry name" value="T1SS_HlyD"/>
</dbReference>
<feature type="transmembrane region" description="Helical" evidence="10">
    <location>
        <begin position="62"/>
        <end position="82"/>
    </location>
</feature>
<dbReference type="PRINTS" id="PR01490">
    <property type="entry name" value="RTXTOXIND"/>
</dbReference>
<dbReference type="InterPro" id="IPR050739">
    <property type="entry name" value="MFP"/>
</dbReference>
<dbReference type="Gene3D" id="2.40.30.170">
    <property type="match status" value="1"/>
</dbReference>
<dbReference type="GO" id="GO:0009306">
    <property type="term" value="P:protein secretion"/>
    <property type="evidence" value="ECO:0007669"/>
    <property type="project" value="InterPro"/>
</dbReference>
<dbReference type="Proteomes" id="UP001179121">
    <property type="component" value="Chromosome"/>
</dbReference>
<keyword evidence="9" id="KW-0175">Coiled coil</keyword>